<feature type="chain" id="PRO_5037380269" description="Glycosyl hydrolases family 43" evidence="1">
    <location>
        <begin position="25"/>
        <end position="547"/>
    </location>
</feature>
<dbReference type="EMBL" id="BMWX01000001">
    <property type="protein sequence ID" value="GGZ12998.1"/>
    <property type="molecule type" value="Genomic_DNA"/>
</dbReference>
<dbReference type="AlphaFoldDB" id="A0A918UIT2"/>
<gene>
    <name evidence="2" type="ORF">GCM10007049_00930</name>
</gene>
<dbReference type="CDD" id="cd08994">
    <property type="entry name" value="GH43_62_32_68_117_130-like"/>
    <property type="match status" value="1"/>
</dbReference>
<proteinExistence type="predicted"/>
<reference evidence="2" key="2">
    <citation type="submission" date="2020-09" db="EMBL/GenBank/DDBJ databases">
        <authorList>
            <person name="Sun Q."/>
            <person name="Kim S."/>
        </authorList>
    </citation>
    <scope>NUCLEOTIDE SEQUENCE</scope>
    <source>
        <strain evidence="2">KCTC 12368</strain>
    </source>
</reference>
<dbReference type="SUPFAM" id="SSF75005">
    <property type="entry name" value="Arabinanase/levansucrase/invertase"/>
    <property type="match status" value="1"/>
</dbReference>
<dbReference type="Gene3D" id="2.115.10.20">
    <property type="entry name" value="Glycosyl hydrolase domain, family 43"/>
    <property type="match status" value="1"/>
</dbReference>
<evidence type="ECO:0008006" key="4">
    <source>
        <dbReference type="Google" id="ProtNLM"/>
    </source>
</evidence>
<evidence type="ECO:0000256" key="1">
    <source>
        <dbReference type="SAM" id="SignalP"/>
    </source>
</evidence>
<dbReference type="Proteomes" id="UP000619457">
    <property type="component" value="Unassembled WGS sequence"/>
</dbReference>
<comment type="caution">
    <text evidence="2">The sequence shown here is derived from an EMBL/GenBank/DDBJ whole genome shotgun (WGS) entry which is preliminary data.</text>
</comment>
<feature type="signal peptide" evidence="1">
    <location>
        <begin position="1"/>
        <end position="24"/>
    </location>
</feature>
<keyword evidence="1" id="KW-0732">Signal</keyword>
<keyword evidence="3" id="KW-1185">Reference proteome</keyword>
<protein>
    <recommendedName>
        <fullName evidence="4">Glycosyl hydrolases family 43</fullName>
    </recommendedName>
</protein>
<sequence>MKSVLQLRLLFALIFMLGISDSFAQVEERPRPAAWNDLVEGGRFMDLFQPIPPVGKRSSEVWGAAGVIPRYPDNGLEDADWSYWGGNIIQGEDGKYHMYVCRWSETAEKGHMEWPKSRLVHAVSDQLIGPFTVMDEVGAGHNPEIFQIHDGRYIIYVIGGRYLSESLDGPWEYAQFEFDARDRPIIEGLSNLSFAQREDGSIIMVCRGGGIWISKDGLSTYQQVSDKSVYPPVEGRYEDPVIWKDEHQYHLIVNDWLGRIAYYLRSPDGFDWTVDAGEAYQPGITGYTDGLQEDWFKYERIKIFQDESGRAIQANFAVIDTLKHEDKPNDGHSSKNIGIPLAVGRKIRILNKKVSESTQELAVVIEAEEGFDPHSDLDLSSVRFGNPQAVNFGGGSELISTKQRGEDLVLIFDSAGLDFSEDSFVAKLLGKTHEGALVFGYSPLPWRRSTSAYLSSRKPQLEEGGWSVKLENFGLASSDKSLITIERLVEETDSWEEVGRMLCPVLKPYEEIRLTVKAQETAALSSDDVLKVIIDDKETVFGPIVHE</sequence>
<evidence type="ECO:0000313" key="2">
    <source>
        <dbReference type="EMBL" id="GGZ12998.1"/>
    </source>
</evidence>
<dbReference type="InterPro" id="IPR023296">
    <property type="entry name" value="Glyco_hydro_beta-prop_sf"/>
</dbReference>
<dbReference type="RefSeq" id="WP_157492861.1">
    <property type="nucleotide sequence ID" value="NZ_BMWX01000001.1"/>
</dbReference>
<accession>A0A918UIT2</accession>
<evidence type="ECO:0000313" key="3">
    <source>
        <dbReference type="Proteomes" id="UP000619457"/>
    </source>
</evidence>
<reference evidence="2" key="1">
    <citation type="journal article" date="2014" name="Int. J. Syst. Evol. Microbiol.">
        <title>Complete genome sequence of Corynebacterium casei LMG S-19264T (=DSM 44701T), isolated from a smear-ripened cheese.</title>
        <authorList>
            <consortium name="US DOE Joint Genome Institute (JGI-PGF)"/>
            <person name="Walter F."/>
            <person name="Albersmeier A."/>
            <person name="Kalinowski J."/>
            <person name="Ruckert C."/>
        </authorList>
    </citation>
    <scope>NUCLEOTIDE SEQUENCE</scope>
    <source>
        <strain evidence="2">KCTC 12368</strain>
    </source>
</reference>
<name>A0A918UIT2_9BACT</name>
<organism evidence="2 3">
    <name type="scientific">Echinicola pacifica</name>
    <dbReference type="NCBI Taxonomy" id="346377"/>
    <lineage>
        <taxon>Bacteria</taxon>
        <taxon>Pseudomonadati</taxon>
        <taxon>Bacteroidota</taxon>
        <taxon>Cytophagia</taxon>
        <taxon>Cytophagales</taxon>
        <taxon>Cyclobacteriaceae</taxon>
        <taxon>Echinicola</taxon>
    </lineage>
</organism>